<comment type="caution">
    <text evidence="1">The sequence shown here is derived from an EMBL/GenBank/DDBJ whole genome shotgun (WGS) entry which is preliminary data.</text>
</comment>
<proteinExistence type="predicted"/>
<evidence type="ECO:0000313" key="2">
    <source>
        <dbReference type="Proteomes" id="UP001597402"/>
    </source>
</evidence>
<keyword evidence="2" id="KW-1185">Reference proteome</keyword>
<protein>
    <submittedName>
        <fullName evidence="1">Uncharacterized protein</fullName>
    </submittedName>
</protein>
<reference evidence="2" key="1">
    <citation type="journal article" date="2019" name="Int. J. Syst. Evol. Microbiol.">
        <title>The Global Catalogue of Microorganisms (GCM) 10K type strain sequencing project: providing services to taxonomists for standard genome sequencing and annotation.</title>
        <authorList>
            <consortium name="The Broad Institute Genomics Platform"/>
            <consortium name="The Broad Institute Genome Sequencing Center for Infectious Disease"/>
            <person name="Wu L."/>
            <person name="Ma J."/>
        </authorList>
    </citation>
    <scope>NUCLEOTIDE SEQUENCE [LARGE SCALE GENOMIC DNA]</scope>
    <source>
        <strain evidence="2">JCM 3338</strain>
    </source>
</reference>
<organism evidence="1 2">
    <name type="scientific">Blastococcus deserti</name>
    <dbReference type="NCBI Taxonomy" id="2259033"/>
    <lineage>
        <taxon>Bacteria</taxon>
        <taxon>Bacillati</taxon>
        <taxon>Actinomycetota</taxon>
        <taxon>Actinomycetes</taxon>
        <taxon>Geodermatophilales</taxon>
        <taxon>Geodermatophilaceae</taxon>
        <taxon>Blastococcus</taxon>
    </lineage>
</organism>
<evidence type="ECO:0000313" key="1">
    <source>
        <dbReference type="EMBL" id="MFD2093916.1"/>
    </source>
</evidence>
<dbReference type="Proteomes" id="UP001597402">
    <property type="component" value="Unassembled WGS sequence"/>
</dbReference>
<gene>
    <name evidence="1" type="ORF">ACFSHS_20315</name>
</gene>
<dbReference type="EMBL" id="JBHUHP010000030">
    <property type="protein sequence ID" value="MFD2093916.1"/>
    <property type="molecule type" value="Genomic_DNA"/>
</dbReference>
<accession>A0ABW4XEP0</accession>
<dbReference type="RefSeq" id="WP_376880113.1">
    <property type="nucleotide sequence ID" value="NZ_JBHUHP010000030.1"/>
</dbReference>
<sequence>MSPTVTRLDRLDRDISVAHVALGVARAAYTRCPSAENARLVEEAWAAVDRLLDERLAAQR</sequence>
<name>A0ABW4XEP0_9ACTN</name>